<dbReference type="PANTHER" id="PTHR24198:SF194">
    <property type="entry name" value="INVERSIN-A"/>
    <property type="match status" value="1"/>
</dbReference>
<keyword evidence="7" id="KW-1185">Reference proteome</keyword>
<feature type="repeat" description="ANK" evidence="3">
    <location>
        <begin position="858"/>
        <end position="890"/>
    </location>
</feature>
<dbReference type="PANTHER" id="PTHR24198">
    <property type="entry name" value="ANKYRIN REPEAT AND PROTEIN KINASE DOMAIN-CONTAINING PROTEIN"/>
    <property type="match status" value="1"/>
</dbReference>
<sequence length="1480" mass="163111">MAEVVGFASAIAGLVALAAQITSISYGYLSDVRDAKHMRSQYLAELSALTDTLLHAETAAVDAEHLDPSAPRPASLSAEVLEDFHNHLSSLKNNLEARAATSSGSLTRLKSSLTWPLEEQQMKKHIEMLHRFRSIFADYVSARTLALSTVSYTKLDMLSQERDHRHLVGLFCPPHPLHHGPPTEPPCPGTGKWFLESNAYVQWHTGAPSVLCSIILQDLSQHATASSVIYYFCDFAAGKQQTATAILQTLIRQMLMDVDSAQISVLKRCRERLSTPPTLKEITHTLIELCKLQDTAPWIIIDALDELEDRRLFLPLLDEFVKQDVIELKGSDLCNMDSGNDIVNKIVEKADGIFLLAQLLMSHVLGLTTLKQIRRSLVALPSNLNSAYQSTLERIMVQTTSRRILALRAIAWIINAERRLTTAELLHAFAVEEGEDEIDDENVTTLRILLQVCVGLVVVSDDTTITLVHATAHTFFQSMDTPEFANTQLDMARTCLHYLCMSRPFSTGPCSNVLEMNQRLGQMSFLTYAAHYWGRHARGIEQPLAQLICQLLGDTSLRGSSFQALHYRRHLDSQLADASFAALPTGQGPLHVAAFWDLGEAAETYLDSNSLVLVDAQGWTPLHWACFKCSAVVRKLLLHHGASVNICDSHNWTPIFWASFNDDTEAVTSLLNHRADHLIRDIYSWTALQWAVSAGARNTVELLLGHHTQFLARRKEEPRKLVASLSVAEAQLQLQHAHRHRSIVPAEIAADVGDADLLDVLLQAMTVKASDSAAFNNGWKRAHFDPPMSNIWRTLNKAEGIHGPDSTSVSLSDRYYKPEVRDPGEWRSRLLHVAIRDDKIIMVQLLLELGADPNNLIYGRPALHTAADRLDHRLVDLILAAGGDPMLYDVRGRTALHQAVMNGFEETAKALIRGGADVNAVIQDSLSKKREMGPDVSGFTPLMLTSGFGREVSDYDRDYRKADPTLPASLAYLLLRAGADATFLDKSGRSALHHAVMAHDLDLVKLLLDNGATIPGPDPHGYCIIHAFAQSKARGRSPEDLENLLDLLLQKSPPGAESMECQKVSSLDSPYSSVDRSDIKSGIQCPLSLALHSRNWDIFTALLKHDAQLRTTQPLEQFLTQAIRQLQHGAVHFLLDHGAKLERNGQVVGDLLWESNRLCVDECAREAFGFILKDLIKAGADVNSALLSAVKRTEVPGVIQALLDVGADLYQIDETGIDFFMTSLIRENIATLSCLLENSAKKPHANGHWTQPVPFSLPDDIIAYLCVCLKQHNLVLQRTKSNKSLLQLAVQAGSARTVAHLIACGANPEEVDQHGWRPLHTAILGGHGAVIDVLLANGVDVHATTQKWPHQYPRPTALRVGDTWAGQPLHLAAMTGDARVVGELLARGSDACASTGSDTHCFPGHGPTALHIALAERPLDRGRLEIATMLIEDGANVRGIVSRLTVDDVVLFEGHEDLWDKLRAGVTEEQLVYKDCAAYL</sequence>
<dbReference type="SUPFAM" id="SSF48403">
    <property type="entry name" value="Ankyrin repeat"/>
    <property type="match status" value="2"/>
</dbReference>
<accession>A0AAD7JJP7</accession>
<dbReference type="PROSITE" id="PS50297">
    <property type="entry name" value="ANK_REP_REGION"/>
    <property type="match status" value="6"/>
</dbReference>
<reference evidence="6" key="1">
    <citation type="submission" date="2023-03" db="EMBL/GenBank/DDBJ databases">
        <title>Massive genome expansion in bonnet fungi (Mycena s.s.) driven by repeated elements and novel gene families across ecological guilds.</title>
        <authorList>
            <consortium name="Lawrence Berkeley National Laboratory"/>
            <person name="Harder C.B."/>
            <person name="Miyauchi S."/>
            <person name="Viragh M."/>
            <person name="Kuo A."/>
            <person name="Thoen E."/>
            <person name="Andreopoulos B."/>
            <person name="Lu D."/>
            <person name="Skrede I."/>
            <person name="Drula E."/>
            <person name="Henrissat B."/>
            <person name="Morin E."/>
            <person name="Kohler A."/>
            <person name="Barry K."/>
            <person name="LaButti K."/>
            <person name="Morin E."/>
            <person name="Salamov A."/>
            <person name="Lipzen A."/>
            <person name="Mereny Z."/>
            <person name="Hegedus B."/>
            <person name="Baldrian P."/>
            <person name="Stursova M."/>
            <person name="Weitz H."/>
            <person name="Taylor A."/>
            <person name="Grigoriev I.V."/>
            <person name="Nagy L.G."/>
            <person name="Martin F."/>
            <person name="Kauserud H."/>
        </authorList>
    </citation>
    <scope>NUCLEOTIDE SEQUENCE</scope>
    <source>
        <strain evidence="6">CBHHK182m</strain>
    </source>
</reference>
<evidence type="ECO:0000256" key="2">
    <source>
        <dbReference type="ARBA" id="ARBA00023043"/>
    </source>
</evidence>
<feature type="domain" description="GPI inositol-deacylase winged helix" evidence="4">
    <location>
        <begin position="396"/>
        <end position="479"/>
    </location>
</feature>
<evidence type="ECO:0000259" key="4">
    <source>
        <dbReference type="Pfam" id="PF22939"/>
    </source>
</evidence>
<protein>
    <submittedName>
        <fullName evidence="6">Ankyrin repeat-containing domain protein</fullName>
    </submittedName>
</protein>
<evidence type="ECO:0000256" key="1">
    <source>
        <dbReference type="ARBA" id="ARBA00022737"/>
    </source>
</evidence>
<dbReference type="SMART" id="SM00248">
    <property type="entry name" value="ANK"/>
    <property type="match status" value="15"/>
</dbReference>
<dbReference type="Pfam" id="PF12796">
    <property type="entry name" value="Ank_2"/>
    <property type="match status" value="4"/>
</dbReference>
<comment type="caution">
    <text evidence="6">The sequence shown here is derived from an EMBL/GenBank/DDBJ whole genome shotgun (WGS) entry which is preliminary data.</text>
</comment>
<dbReference type="PROSITE" id="PS50088">
    <property type="entry name" value="ANK_REPEAT"/>
    <property type="match status" value="7"/>
</dbReference>
<feature type="repeat" description="ANK" evidence="3">
    <location>
        <begin position="617"/>
        <end position="649"/>
    </location>
</feature>
<feature type="repeat" description="ANK" evidence="3">
    <location>
        <begin position="987"/>
        <end position="1019"/>
    </location>
</feature>
<keyword evidence="2 3" id="KW-0040">ANK repeat</keyword>
<keyword evidence="1" id="KW-0677">Repeat</keyword>
<feature type="repeat" description="ANK" evidence="3">
    <location>
        <begin position="1405"/>
        <end position="1437"/>
    </location>
</feature>
<feature type="domain" description="Nephrocystin 3-like N-terminal" evidence="5">
    <location>
        <begin position="189"/>
        <end position="327"/>
    </location>
</feature>
<evidence type="ECO:0000313" key="7">
    <source>
        <dbReference type="Proteomes" id="UP001215598"/>
    </source>
</evidence>
<dbReference type="Gene3D" id="1.25.40.20">
    <property type="entry name" value="Ankyrin repeat-containing domain"/>
    <property type="match status" value="7"/>
</dbReference>
<gene>
    <name evidence="6" type="ORF">B0H16DRAFT_1523491</name>
</gene>
<evidence type="ECO:0000259" key="5">
    <source>
        <dbReference type="Pfam" id="PF24883"/>
    </source>
</evidence>
<proteinExistence type="predicted"/>
<dbReference type="Pfam" id="PF24883">
    <property type="entry name" value="NPHP3_N"/>
    <property type="match status" value="1"/>
</dbReference>
<organism evidence="6 7">
    <name type="scientific">Mycena metata</name>
    <dbReference type="NCBI Taxonomy" id="1033252"/>
    <lineage>
        <taxon>Eukaryota</taxon>
        <taxon>Fungi</taxon>
        <taxon>Dikarya</taxon>
        <taxon>Basidiomycota</taxon>
        <taxon>Agaricomycotina</taxon>
        <taxon>Agaricomycetes</taxon>
        <taxon>Agaricomycetidae</taxon>
        <taxon>Agaricales</taxon>
        <taxon>Marasmiineae</taxon>
        <taxon>Mycenaceae</taxon>
        <taxon>Mycena</taxon>
    </lineage>
</organism>
<feature type="repeat" description="ANK" evidence="3">
    <location>
        <begin position="1314"/>
        <end position="1346"/>
    </location>
</feature>
<evidence type="ECO:0000256" key="3">
    <source>
        <dbReference type="PROSITE-ProRule" id="PRU00023"/>
    </source>
</evidence>
<dbReference type="EMBL" id="JARKIB010000024">
    <property type="protein sequence ID" value="KAJ7766257.1"/>
    <property type="molecule type" value="Genomic_DNA"/>
</dbReference>
<evidence type="ECO:0000313" key="6">
    <source>
        <dbReference type="EMBL" id="KAJ7766257.1"/>
    </source>
</evidence>
<dbReference type="InterPro" id="IPR056884">
    <property type="entry name" value="NPHP3-like_N"/>
</dbReference>
<dbReference type="Pfam" id="PF22939">
    <property type="entry name" value="WHD_GPIID"/>
    <property type="match status" value="1"/>
</dbReference>
<name>A0AAD7JJP7_9AGAR</name>
<feature type="repeat" description="ANK" evidence="3">
    <location>
        <begin position="891"/>
        <end position="923"/>
    </location>
</feature>
<dbReference type="InterPro" id="IPR036770">
    <property type="entry name" value="Ankyrin_rpt-contain_sf"/>
</dbReference>
<dbReference type="Proteomes" id="UP001215598">
    <property type="component" value="Unassembled WGS sequence"/>
</dbReference>
<dbReference type="InterPro" id="IPR054471">
    <property type="entry name" value="GPIID_WHD"/>
</dbReference>
<feature type="repeat" description="ANK" evidence="3">
    <location>
        <begin position="1368"/>
        <end position="1396"/>
    </location>
</feature>
<dbReference type="InterPro" id="IPR002110">
    <property type="entry name" value="Ankyrin_rpt"/>
</dbReference>